<dbReference type="SMART" id="SM00342">
    <property type="entry name" value="HTH_ARAC"/>
    <property type="match status" value="1"/>
</dbReference>
<dbReference type="PROSITE" id="PS01124">
    <property type="entry name" value="HTH_ARAC_FAMILY_2"/>
    <property type="match status" value="1"/>
</dbReference>
<dbReference type="PANTHER" id="PTHR46796">
    <property type="entry name" value="HTH-TYPE TRANSCRIPTIONAL ACTIVATOR RHAS-RELATED"/>
    <property type="match status" value="1"/>
</dbReference>
<dbReference type="Pfam" id="PF12833">
    <property type="entry name" value="HTH_18"/>
    <property type="match status" value="1"/>
</dbReference>
<dbReference type="InterPro" id="IPR003313">
    <property type="entry name" value="AraC-bd"/>
</dbReference>
<dbReference type="SUPFAM" id="SSF51215">
    <property type="entry name" value="Regulatory protein AraC"/>
    <property type="match status" value="1"/>
</dbReference>
<feature type="region of interest" description="Disordered" evidence="4">
    <location>
        <begin position="1"/>
        <end position="20"/>
    </location>
</feature>
<evidence type="ECO:0000256" key="3">
    <source>
        <dbReference type="ARBA" id="ARBA00023163"/>
    </source>
</evidence>
<evidence type="ECO:0000313" key="6">
    <source>
        <dbReference type="EMBL" id="QPI52137.1"/>
    </source>
</evidence>
<reference evidence="6 7" key="1">
    <citation type="submission" date="2020-11" db="EMBL/GenBank/DDBJ databases">
        <authorList>
            <person name="Sun Q."/>
        </authorList>
    </citation>
    <scope>NUCLEOTIDE SEQUENCE [LARGE SCALE GENOMIC DNA]</scope>
    <source>
        <strain evidence="6 7">P8398</strain>
    </source>
</reference>
<keyword evidence="7" id="KW-1185">Reference proteome</keyword>
<proteinExistence type="predicted"/>
<evidence type="ECO:0000259" key="5">
    <source>
        <dbReference type="PROSITE" id="PS01124"/>
    </source>
</evidence>
<accession>A0AA48WGU9</accession>
<evidence type="ECO:0000256" key="2">
    <source>
        <dbReference type="ARBA" id="ARBA00023125"/>
    </source>
</evidence>
<dbReference type="InterPro" id="IPR009057">
    <property type="entry name" value="Homeodomain-like_sf"/>
</dbReference>
<feature type="domain" description="HTH araC/xylS-type" evidence="5">
    <location>
        <begin position="197"/>
        <end position="293"/>
    </location>
</feature>
<dbReference type="SUPFAM" id="SSF46689">
    <property type="entry name" value="Homeodomain-like"/>
    <property type="match status" value="2"/>
</dbReference>
<dbReference type="PANTHER" id="PTHR46796:SF2">
    <property type="entry name" value="TRANSCRIPTIONAL REGULATORY PROTEIN"/>
    <property type="match status" value="1"/>
</dbReference>
<keyword evidence="1" id="KW-0805">Transcription regulation</keyword>
<sequence length="293" mass="32191">MMFPDPKRARPRVQSHPSSFPAIQIGHDQVRSASSALRRFDELCGSEIIHASFQQRSFAPHTHDTWTIGWVEQGANRFRRGRTQWLAGAGTVCVVNPGEVHTGGGDAMTYWNLMPSHALLAQVFPQTPPEHLFLRDAVVAAPMAVEAIRRLFASYANASIPLAREQAVVDGLVGLFMSSKRIAAGDRRKDKVPPAARIAQDFIEAHLDESISLATLASVTGLSLFHFCRVFEAAHGMPPAAYVRNRRVQRARQLIETGTALADAAARAGFADQPHMTRQFRAVLGVTPAQWRA</sequence>
<name>A0AA48WGU9_9BURK</name>
<keyword evidence="2" id="KW-0238">DNA-binding</keyword>
<keyword evidence="3" id="KW-0804">Transcription</keyword>
<organism evidence="6 7">
    <name type="scientific">Massilia antarctica</name>
    <dbReference type="NCBI Taxonomy" id="2765360"/>
    <lineage>
        <taxon>Bacteria</taxon>
        <taxon>Pseudomonadati</taxon>
        <taxon>Pseudomonadota</taxon>
        <taxon>Betaproteobacteria</taxon>
        <taxon>Burkholderiales</taxon>
        <taxon>Oxalobacteraceae</taxon>
        <taxon>Telluria group</taxon>
        <taxon>Massilia</taxon>
    </lineage>
</organism>
<dbReference type="RefSeq" id="WP_206091627.1">
    <property type="nucleotide sequence ID" value="NZ_CP065053.1"/>
</dbReference>
<dbReference type="Proteomes" id="UP000662888">
    <property type="component" value="Chromosome"/>
</dbReference>
<dbReference type="InterPro" id="IPR037923">
    <property type="entry name" value="HTH-like"/>
</dbReference>
<dbReference type="Gene3D" id="1.10.10.60">
    <property type="entry name" value="Homeodomain-like"/>
    <property type="match status" value="1"/>
</dbReference>
<dbReference type="InterPro" id="IPR018060">
    <property type="entry name" value="HTH_AraC"/>
</dbReference>
<dbReference type="InterPro" id="IPR050204">
    <property type="entry name" value="AraC_XylS_family_regulators"/>
</dbReference>
<evidence type="ECO:0000256" key="4">
    <source>
        <dbReference type="SAM" id="MobiDB-lite"/>
    </source>
</evidence>
<gene>
    <name evidence="6" type="ORF">IV454_11900</name>
</gene>
<evidence type="ECO:0000313" key="7">
    <source>
        <dbReference type="Proteomes" id="UP000662888"/>
    </source>
</evidence>
<dbReference type="Pfam" id="PF02311">
    <property type="entry name" value="AraC_binding"/>
    <property type="match status" value="1"/>
</dbReference>
<dbReference type="EMBL" id="CP065053">
    <property type="protein sequence ID" value="QPI52137.1"/>
    <property type="molecule type" value="Genomic_DNA"/>
</dbReference>
<evidence type="ECO:0000256" key="1">
    <source>
        <dbReference type="ARBA" id="ARBA00023015"/>
    </source>
</evidence>
<protein>
    <submittedName>
        <fullName evidence="6">AraC family transcriptional regulator</fullName>
    </submittedName>
</protein>